<evidence type="ECO:0000313" key="6">
    <source>
        <dbReference type="Proteomes" id="UP001608902"/>
    </source>
</evidence>
<evidence type="ECO:0000259" key="4">
    <source>
        <dbReference type="PROSITE" id="PS50811"/>
    </source>
</evidence>
<protein>
    <recommendedName>
        <fullName evidence="4">WRKY domain-containing protein</fullName>
    </recommendedName>
</protein>
<evidence type="ECO:0000256" key="2">
    <source>
        <dbReference type="ARBA" id="ARBA00022771"/>
    </source>
</evidence>
<keyword evidence="2" id="KW-0863">Zinc-finger</keyword>
<feature type="domain" description="WRKY" evidence="4">
    <location>
        <begin position="24"/>
        <end position="70"/>
    </location>
</feature>
<dbReference type="EMBL" id="JBGFUD010001877">
    <property type="protein sequence ID" value="MFH4976866.1"/>
    <property type="molecule type" value="Genomic_DNA"/>
</dbReference>
<evidence type="ECO:0000256" key="3">
    <source>
        <dbReference type="ARBA" id="ARBA00022833"/>
    </source>
</evidence>
<dbReference type="GO" id="GO:0008270">
    <property type="term" value="F:zinc ion binding"/>
    <property type="evidence" value="ECO:0007669"/>
    <property type="project" value="UniProtKB-KW"/>
</dbReference>
<gene>
    <name evidence="5" type="ORF">AB6A40_003575</name>
</gene>
<keyword evidence="1" id="KW-0479">Metal-binding</keyword>
<dbReference type="InterPro" id="IPR003657">
    <property type="entry name" value="WRKY_dom"/>
</dbReference>
<dbReference type="PROSITE" id="PS50811">
    <property type="entry name" value="WRKY"/>
    <property type="match status" value="1"/>
</dbReference>
<dbReference type="Pfam" id="PF04500">
    <property type="entry name" value="FLYWCH"/>
    <property type="match status" value="1"/>
</dbReference>
<evidence type="ECO:0000256" key="1">
    <source>
        <dbReference type="ARBA" id="ARBA00022723"/>
    </source>
</evidence>
<organism evidence="5 6">
    <name type="scientific">Gnathostoma spinigerum</name>
    <dbReference type="NCBI Taxonomy" id="75299"/>
    <lineage>
        <taxon>Eukaryota</taxon>
        <taxon>Metazoa</taxon>
        <taxon>Ecdysozoa</taxon>
        <taxon>Nematoda</taxon>
        <taxon>Chromadorea</taxon>
        <taxon>Rhabditida</taxon>
        <taxon>Spirurina</taxon>
        <taxon>Gnathostomatomorpha</taxon>
        <taxon>Gnathostomatoidea</taxon>
        <taxon>Gnathostomatidae</taxon>
        <taxon>Gnathostoma</taxon>
    </lineage>
</organism>
<dbReference type="AlphaFoldDB" id="A0ABD6EB47"/>
<dbReference type="Proteomes" id="UP001608902">
    <property type="component" value="Unassembled WGS sequence"/>
</dbReference>
<sequence>MPKLIHSTRGGKKLVDDLNYVYRVDSHSKAKQYWKCEKKMCSARCHTPYPVPEHNLVIIGKNGEHAHSAMAPDDVEVRETVLQLKQRALATQVSSQELVSDAVAILGPRTPKLSHLGRRIRRWRQRANNGCAYRKQRKSDTNGEFSIVSEKSFQRCNTVAEDRRRMLFDATEENNHGVQYFTFHVQPVIVLQNQDPHTSAELWHANRGDQTCGTNDYQLFSKQLLNLVGNFNSSDRISRQDEPKSDGSDVHQNVNKEWTIAQLKEYVTFIAAAVKCVRDNEPDLDKANEHVDSLCRISSVYSRLLDEKVLSQKQRSVTCYFRPLSGAVDAGPSIKTLGAESAVLLMEPLNTEAAAVQLSDGLTTKDEECSDSAHSLVGDKKLNGGSNNGNAWSSDGFLVQSSLYNERKMSC</sequence>
<keyword evidence="3" id="KW-0862">Zinc</keyword>
<reference evidence="5 6" key="1">
    <citation type="submission" date="2024-08" db="EMBL/GenBank/DDBJ databases">
        <title>Gnathostoma spinigerum genome.</title>
        <authorList>
            <person name="Gonzalez-Bertolin B."/>
            <person name="Monzon S."/>
            <person name="Zaballos A."/>
            <person name="Jimenez P."/>
            <person name="Dekumyoy P."/>
            <person name="Varona S."/>
            <person name="Cuesta I."/>
            <person name="Sumanam S."/>
            <person name="Adisakwattana P."/>
            <person name="Gasser R.B."/>
            <person name="Hernandez-Gonzalez A."/>
            <person name="Young N.D."/>
            <person name="Perteguer M.J."/>
        </authorList>
    </citation>
    <scope>NUCLEOTIDE SEQUENCE [LARGE SCALE GENOMIC DNA]</scope>
    <source>
        <strain evidence="5">AL3</strain>
        <tissue evidence="5">Liver</tissue>
    </source>
</reference>
<evidence type="ECO:0000313" key="5">
    <source>
        <dbReference type="EMBL" id="MFH4976866.1"/>
    </source>
</evidence>
<name>A0ABD6EB47_9BILA</name>
<dbReference type="InterPro" id="IPR007588">
    <property type="entry name" value="Znf_FLYWCH"/>
</dbReference>
<keyword evidence="6" id="KW-1185">Reference proteome</keyword>
<dbReference type="Gene3D" id="2.20.25.240">
    <property type="match status" value="1"/>
</dbReference>
<comment type="caution">
    <text evidence="5">The sequence shown here is derived from an EMBL/GenBank/DDBJ whole genome shotgun (WGS) entry which is preliminary data.</text>
</comment>
<proteinExistence type="predicted"/>
<accession>A0ABD6EB47</accession>